<dbReference type="PIRSF" id="PIRSF006816">
    <property type="entry name" value="Cyc3_hyd_g"/>
    <property type="match status" value="1"/>
</dbReference>
<accession>A0A0K2SH46</accession>
<dbReference type="InterPro" id="IPR001433">
    <property type="entry name" value="OxRdtase_FAD/NAD-bd"/>
</dbReference>
<feature type="domain" description="FAD-binding FR-type" evidence="3">
    <location>
        <begin position="22"/>
        <end position="120"/>
    </location>
</feature>
<feature type="region of interest" description="Disordered" evidence="2">
    <location>
        <begin position="1"/>
        <end position="23"/>
    </location>
</feature>
<dbReference type="Gene3D" id="2.40.30.10">
    <property type="entry name" value="Translation factors"/>
    <property type="match status" value="1"/>
</dbReference>
<keyword evidence="5" id="KW-1185">Reference proteome</keyword>
<dbReference type="Gene3D" id="3.40.50.80">
    <property type="entry name" value="Nucleotide-binding domain of ferredoxin-NADP reductase (FNR) module"/>
    <property type="match status" value="1"/>
</dbReference>
<reference evidence="5" key="2">
    <citation type="journal article" date="2016" name="Int. J. Syst. Evol. Microbiol.">
        <title>Complete genome sequence and cell structure of Limnochorda pilosa, a Gram-negative spore-former within the phylum Firmicutes.</title>
        <authorList>
            <person name="Watanabe M."/>
            <person name="Kojima H."/>
            <person name="Fukui M."/>
        </authorList>
    </citation>
    <scope>NUCLEOTIDE SEQUENCE [LARGE SCALE GENOMIC DNA]</scope>
    <source>
        <strain evidence="5">HC45</strain>
    </source>
</reference>
<feature type="compositionally biased region" description="Basic and acidic residues" evidence="2">
    <location>
        <begin position="1"/>
        <end position="10"/>
    </location>
</feature>
<dbReference type="Pfam" id="PF00175">
    <property type="entry name" value="NAD_binding_1"/>
    <property type="match status" value="1"/>
</dbReference>
<name>A0A0K2SH46_LIMPI</name>
<protein>
    <submittedName>
        <fullName evidence="4">Oxidoreductase</fullName>
    </submittedName>
</protein>
<organism evidence="4 5">
    <name type="scientific">Limnochorda pilosa</name>
    <dbReference type="NCBI Taxonomy" id="1555112"/>
    <lineage>
        <taxon>Bacteria</taxon>
        <taxon>Bacillati</taxon>
        <taxon>Bacillota</taxon>
        <taxon>Limnochordia</taxon>
        <taxon>Limnochordales</taxon>
        <taxon>Limnochordaceae</taxon>
        <taxon>Limnochorda</taxon>
    </lineage>
</organism>
<dbReference type="InterPro" id="IPR039261">
    <property type="entry name" value="FNR_nucleotide-bd"/>
</dbReference>
<feature type="binding site" evidence="1">
    <location>
        <position position="261"/>
    </location>
    <ligand>
        <name>[2Fe-2S] cluster</name>
        <dbReference type="ChEBI" id="CHEBI:190135"/>
    </ligand>
</feature>
<dbReference type="InterPro" id="IPR019480">
    <property type="entry name" value="Dihydroorotate_DH_Fe-S-bd"/>
</dbReference>
<dbReference type="AlphaFoldDB" id="A0A0K2SH46"/>
<keyword evidence="1" id="KW-0411">Iron-sulfur</keyword>
<dbReference type="InterPro" id="IPR017938">
    <property type="entry name" value="Riboflavin_synthase-like_b-brl"/>
</dbReference>
<dbReference type="GO" id="GO:0046872">
    <property type="term" value="F:metal ion binding"/>
    <property type="evidence" value="ECO:0007669"/>
    <property type="project" value="UniProtKB-KW"/>
</dbReference>
<evidence type="ECO:0000259" key="3">
    <source>
        <dbReference type="PROSITE" id="PS51384"/>
    </source>
</evidence>
<dbReference type="GO" id="GO:0051537">
    <property type="term" value="F:2 iron, 2 sulfur cluster binding"/>
    <property type="evidence" value="ECO:0007669"/>
    <property type="project" value="UniProtKB-KW"/>
</dbReference>
<dbReference type="STRING" id="1555112.LIP_0584"/>
<keyword evidence="1" id="KW-0479">Metal-binding</keyword>
<keyword evidence="1" id="KW-0408">Iron</keyword>
<dbReference type="GO" id="GO:0006221">
    <property type="term" value="P:pyrimidine nucleotide biosynthetic process"/>
    <property type="evidence" value="ECO:0007669"/>
    <property type="project" value="InterPro"/>
</dbReference>
<dbReference type="InterPro" id="IPR017927">
    <property type="entry name" value="FAD-bd_FR_type"/>
</dbReference>
<dbReference type="Proteomes" id="UP000065807">
    <property type="component" value="Chromosome"/>
</dbReference>
<dbReference type="PROSITE" id="PS51384">
    <property type="entry name" value="FAD_FR"/>
    <property type="match status" value="1"/>
</dbReference>
<dbReference type="RefSeq" id="WP_198409669.1">
    <property type="nucleotide sequence ID" value="NZ_AP014924.1"/>
</dbReference>
<dbReference type="InterPro" id="IPR050353">
    <property type="entry name" value="PyrK_electron_transfer"/>
</dbReference>
<dbReference type="KEGG" id="lpil:LIP_0584"/>
<sequence length="292" mass="31678">MARGVIERPRARPAPQIETPPLLPRPFRVQGVERETADTWTLTLVSADGKAAPAFLPGQFAMLYAFGVGEVPISLSGDPDRPGELSHTVRAVGSVTRALAAARPGDLLGLRGPYGTAWPLEEAEGQDVVVVAGGIGLAPLRPAILRLLARRERFGRVHVLYGARSPAELLFVKDLERWRARLDAEVRITVDRGDESWRGPEGVVTTLFRHLHPEPERTVALVCGPEVMMRFAAPGLVELGLEPARVHLSLERNMSCGVGLCGHCRFGPFLVCRDGPVFSLEQVGGMLGVREL</sequence>
<evidence type="ECO:0000256" key="1">
    <source>
        <dbReference type="PIRSR" id="PIRSR006816-2"/>
    </source>
</evidence>
<reference evidence="5" key="1">
    <citation type="submission" date="2015-07" db="EMBL/GenBank/DDBJ databases">
        <title>Complete genome sequence and phylogenetic analysis of Limnochorda pilosa.</title>
        <authorList>
            <person name="Watanabe M."/>
            <person name="Kojima H."/>
            <person name="Fukui M."/>
        </authorList>
    </citation>
    <scope>NUCLEOTIDE SEQUENCE [LARGE SCALE GENOMIC DNA]</scope>
    <source>
        <strain evidence="5">HC45</strain>
    </source>
</reference>
<keyword evidence="1" id="KW-0001">2Fe-2S</keyword>
<gene>
    <name evidence="4" type="ORF">LIP_0584</name>
</gene>
<feature type="binding site" evidence="1">
    <location>
        <position position="264"/>
    </location>
    <ligand>
        <name>[2Fe-2S] cluster</name>
        <dbReference type="ChEBI" id="CHEBI:190135"/>
    </ligand>
</feature>
<dbReference type="SUPFAM" id="SSF63380">
    <property type="entry name" value="Riboflavin synthase domain-like"/>
    <property type="match status" value="1"/>
</dbReference>
<dbReference type="Pfam" id="PF10418">
    <property type="entry name" value="DHODB_Fe-S_bind"/>
    <property type="match status" value="1"/>
</dbReference>
<dbReference type="PANTHER" id="PTHR43513">
    <property type="entry name" value="DIHYDROOROTATE DEHYDROGENASE B (NAD(+)), ELECTRON TRANSFER SUBUNIT"/>
    <property type="match status" value="1"/>
</dbReference>
<dbReference type="GO" id="GO:0016491">
    <property type="term" value="F:oxidoreductase activity"/>
    <property type="evidence" value="ECO:0007669"/>
    <property type="project" value="InterPro"/>
</dbReference>
<feature type="binding site" evidence="1">
    <location>
        <position position="256"/>
    </location>
    <ligand>
        <name>[2Fe-2S] cluster</name>
        <dbReference type="ChEBI" id="CHEBI:190135"/>
    </ligand>
</feature>
<dbReference type="EMBL" id="AP014924">
    <property type="protein sequence ID" value="BAS26441.1"/>
    <property type="molecule type" value="Genomic_DNA"/>
</dbReference>
<dbReference type="CDD" id="cd06221">
    <property type="entry name" value="sulfite_reductase_like"/>
    <property type="match status" value="1"/>
</dbReference>
<dbReference type="PATRIC" id="fig|1555112.3.peg.611"/>
<comment type="cofactor">
    <cofactor evidence="1">
        <name>[2Fe-2S] cluster</name>
        <dbReference type="ChEBI" id="CHEBI:190135"/>
    </cofactor>
    <text evidence="1">Binds 1 [2Fe-2S] cluster per subunit.</text>
</comment>
<dbReference type="PRINTS" id="PR00406">
    <property type="entry name" value="CYTB5RDTASE"/>
</dbReference>
<feature type="binding site" evidence="1">
    <location>
        <position position="272"/>
    </location>
    <ligand>
        <name>[2Fe-2S] cluster</name>
        <dbReference type="ChEBI" id="CHEBI:190135"/>
    </ligand>
</feature>
<dbReference type="InterPro" id="IPR012165">
    <property type="entry name" value="Cyt_c3_hydrogenase_gsu"/>
</dbReference>
<dbReference type="SUPFAM" id="SSF52343">
    <property type="entry name" value="Ferredoxin reductase-like, C-terminal NADP-linked domain"/>
    <property type="match status" value="1"/>
</dbReference>
<dbReference type="GO" id="GO:0050660">
    <property type="term" value="F:flavin adenine dinucleotide binding"/>
    <property type="evidence" value="ECO:0007669"/>
    <property type="project" value="InterPro"/>
</dbReference>
<evidence type="ECO:0000313" key="4">
    <source>
        <dbReference type="EMBL" id="BAS26441.1"/>
    </source>
</evidence>
<evidence type="ECO:0000256" key="2">
    <source>
        <dbReference type="SAM" id="MobiDB-lite"/>
    </source>
</evidence>
<dbReference type="PANTHER" id="PTHR43513:SF1">
    <property type="entry name" value="ANAEROBIC SULFITE REDUCTASE SUBUNIT B"/>
    <property type="match status" value="1"/>
</dbReference>
<proteinExistence type="predicted"/>
<evidence type="ECO:0000313" key="5">
    <source>
        <dbReference type="Proteomes" id="UP000065807"/>
    </source>
</evidence>